<name>A0A481S2R2_9CAUD</name>
<dbReference type="RefSeq" id="YP_010101719.1">
    <property type="nucleotide sequence ID" value="NC_055792.1"/>
</dbReference>
<feature type="compositionally biased region" description="Low complexity" evidence="1">
    <location>
        <begin position="143"/>
        <end position="153"/>
    </location>
</feature>
<dbReference type="EMBL" id="MK501729">
    <property type="protein sequence ID" value="QBG78460.1"/>
    <property type="molecule type" value="Genomic_DNA"/>
</dbReference>
<dbReference type="Proteomes" id="UP000293379">
    <property type="component" value="Segment"/>
</dbReference>
<evidence type="ECO:0000256" key="1">
    <source>
        <dbReference type="SAM" id="MobiDB-lite"/>
    </source>
</evidence>
<sequence>MANSGGFIDESIWRDRDFRALPRTAQATFAQLLSQKELDRAGLLPLQPTKWVKGCDAMTLDDLTADLKALEDARFIIVDEETDELLVRSYMRRSNVIKQPNLLKNALKCASMAASDRLRRELAVELRRLGRSDTRAVAEEIDPTTNPENPFETPTDDVPNPNGSLPEPFNPSGTPTEPRGVGEGEGVVTSVGGSVGGSHARTHTRETPEPAQSDDAPPLTCSRHPEGTDRPCGPCKDARQRHDAWVADQNRLAVERAQAERAARVEAERIARENCPLCDNETGYRGNRVCDHDPDTADRAARGMALVREQLAASASKGSSS</sequence>
<protein>
    <submittedName>
        <fullName evidence="2">Helix-turn-helix DNA binding protein</fullName>
    </submittedName>
</protein>
<proteinExistence type="predicted"/>
<evidence type="ECO:0000313" key="2">
    <source>
        <dbReference type="EMBL" id="QBG78460.1"/>
    </source>
</evidence>
<evidence type="ECO:0000313" key="3">
    <source>
        <dbReference type="Proteomes" id="UP000293379"/>
    </source>
</evidence>
<keyword evidence="3" id="KW-1185">Reference proteome</keyword>
<dbReference type="GeneID" id="65119493"/>
<accession>A0A481S2R2</accession>
<feature type="region of interest" description="Disordered" evidence="1">
    <location>
        <begin position="139"/>
        <end position="237"/>
    </location>
</feature>
<gene>
    <name evidence="2" type="primary">69</name>
    <name evidence="2" type="ORF">PBI_WALRUS_69</name>
</gene>
<organism evidence="2 3">
    <name type="scientific">Gordonia phage Walrus</name>
    <dbReference type="NCBI Taxonomy" id="2517927"/>
    <lineage>
        <taxon>Viruses</taxon>
        <taxon>Duplodnaviria</taxon>
        <taxon>Heunggongvirae</taxon>
        <taxon>Uroviricota</taxon>
        <taxon>Caudoviricetes</taxon>
        <taxon>Jujuvirus</taxon>
        <taxon>Jujuvirus walrus</taxon>
    </lineage>
</organism>
<dbReference type="KEGG" id="vg:65119493"/>
<reference evidence="3" key="1">
    <citation type="submission" date="2019-02" db="EMBL/GenBank/DDBJ databases">
        <authorList>
            <person name="Montgomery M.T."/>
            <person name="Garlena R.A."/>
            <person name="Russell D.A."/>
            <person name="Pope W.H."/>
            <person name="Jacobs-Sera D."/>
            <person name="Hatfull G.F."/>
        </authorList>
    </citation>
    <scope>NUCLEOTIDE SEQUENCE [LARGE SCALE GENOMIC DNA]</scope>
</reference>